<dbReference type="EMBL" id="JAPCID010000033">
    <property type="protein sequence ID" value="MDA0140114.1"/>
    <property type="molecule type" value="Genomic_DNA"/>
</dbReference>
<evidence type="ECO:0000313" key="3">
    <source>
        <dbReference type="Proteomes" id="UP001147700"/>
    </source>
</evidence>
<accession>A0ABT4RNI8</accession>
<feature type="domain" description="Nitroreductase" evidence="1">
    <location>
        <begin position="222"/>
        <end position="296"/>
    </location>
</feature>
<dbReference type="Proteomes" id="UP001147700">
    <property type="component" value="Unassembled WGS sequence"/>
</dbReference>
<sequence length="310" mass="33593">MCGWTASAASIVVENSLNGCRVEIEGSADELAAVSGALARCGGDRRRTQVIDPIEPDFVRPVAEVLARLTDEGFIVDARRQPRALLEQLQRGGAVDVEELLDIERSPRWRDPRAGQADRFFVARAPLGRRDDERASSLPVRHVEGAARAVEAQEVATLLAYGYRTAGRWKPVASAGRLWPLVLHALVARGEGFALSWFDGDHHRLIEVGTAEDATVEQLFWQAEIAADTVERRRAVVVISADLSRVARKYGNRGGLFVILEAGALLQQIALSAGEHGLAVRTVSGFSVADVRALVDPSLDPLALVVVEGR</sequence>
<dbReference type="RefSeq" id="WP_202955968.1">
    <property type="nucleotide sequence ID" value="NZ_JAPCID010000033.1"/>
</dbReference>
<evidence type="ECO:0000313" key="2">
    <source>
        <dbReference type="EMBL" id="MDA0140114.1"/>
    </source>
</evidence>
<dbReference type="InterPro" id="IPR029479">
    <property type="entry name" value="Nitroreductase"/>
</dbReference>
<dbReference type="SUPFAM" id="SSF55469">
    <property type="entry name" value="FMN-dependent nitroreductase-like"/>
    <property type="match status" value="1"/>
</dbReference>
<proteinExistence type="predicted"/>
<dbReference type="PANTHER" id="PTHR43745">
    <property type="entry name" value="NITROREDUCTASE MJ1384-RELATED"/>
    <property type="match status" value="1"/>
</dbReference>
<keyword evidence="3" id="KW-1185">Reference proteome</keyword>
<gene>
    <name evidence="2" type="ORF">OJ962_21605</name>
</gene>
<dbReference type="InterPro" id="IPR000415">
    <property type="entry name" value="Nitroreductase-like"/>
</dbReference>
<dbReference type="PANTHER" id="PTHR43745:SF2">
    <property type="entry name" value="NITROREDUCTASE MJ1384-RELATED"/>
    <property type="match status" value="1"/>
</dbReference>
<dbReference type="Pfam" id="PF00881">
    <property type="entry name" value="Nitroreductase"/>
    <property type="match status" value="1"/>
</dbReference>
<dbReference type="InterPro" id="IPR052544">
    <property type="entry name" value="Bacteriocin_Proc_Enz"/>
</dbReference>
<organism evidence="2 3">
    <name type="scientific">Solirubrobacter deserti</name>
    <dbReference type="NCBI Taxonomy" id="2282478"/>
    <lineage>
        <taxon>Bacteria</taxon>
        <taxon>Bacillati</taxon>
        <taxon>Actinomycetota</taxon>
        <taxon>Thermoleophilia</taxon>
        <taxon>Solirubrobacterales</taxon>
        <taxon>Solirubrobacteraceae</taxon>
        <taxon>Solirubrobacter</taxon>
    </lineage>
</organism>
<name>A0ABT4RNI8_9ACTN</name>
<protein>
    <submittedName>
        <fullName evidence="2">Nitroreductase family protein</fullName>
    </submittedName>
</protein>
<reference evidence="2" key="1">
    <citation type="submission" date="2022-10" db="EMBL/GenBank/DDBJ databases">
        <title>The WGS of Solirubrobacter sp. CPCC 204708.</title>
        <authorList>
            <person name="Jiang Z."/>
        </authorList>
    </citation>
    <scope>NUCLEOTIDE SEQUENCE</scope>
    <source>
        <strain evidence="2">CPCC 204708</strain>
    </source>
</reference>
<dbReference type="Gene3D" id="3.40.109.10">
    <property type="entry name" value="NADH Oxidase"/>
    <property type="match status" value="1"/>
</dbReference>
<comment type="caution">
    <text evidence="2">The sequence shown here is derived from an EMBL/GenBank/DDBJ whole genome shotgun (WGS) entry which is preliminary data.</text>
</comment>
<evidence type="ECO:0000259" key="1">
    <source>
        <dbReference type="Pfam" id="PF00881"/>
    </source>
</evidence>